<reference evidence="3" key="1">
    <citation type="submission" date="2021-01" db="EMBL/GenBank/DDBJ databases">
        <authorList>
            <person name="Corre E."/>
            <person name="Pelletier E."/>
            <person name="Niang G."/>
            <person name="Scheremetjew M."/>
            <person name="Finn R."/>
            <person name="Kale V."/>
            <person name="Holt S."/>
            <person name="Cochrane G."/>
            <person name="Meng A."/>
            <person name="Brown T."/>
            <person name="Cohen L."/>
        </authorList>
    </citation>
    <scope>NUCLEOTIDE SEQUENCE</scope>
    <source>
        <strain evidence="3">CCMP645</strain>
    </source>
</reference>
<feature type="chain" id="PRO_5031270987" evidence="2">
    <location>
        <begin position="33"/>
        <end position="611"/>
    </location>
</feature>
<keyword evidence="1" id="KW-0812">Transmembrane</keyword>
<keyword evidence="2" id="KW-0732">Signal</keyword>
<sequence length="611" mass="66597">MAHSEAMAEHTPPARRSMLALALALLIHVVRATVSSMAPSSPPQGCATGATLPMENCFQTRECCTDGFECFKKTGRDYAQCRNSASIMGWPAPTNCSDPEAGWTCPDEWVGCSDRWQGCAWSKCCVQEDFGCYKKVGSPVAICRPLREGCDSAEWSCPGTWEHCTDRFKDCIESKCCIDDSFECVKHTQWHYAQCRPKAYASCTKDPGHWECAGSWEHCARPHGECSDSKCCTTSKFGCFRRAENDTAQCLPRVDNCQSDSLNGSWVCPGDWKHCADKYASCTDSKCCANAGFGCFKSLEAQQGECRPLDAEACDAGHGVVSGDGDEKWLCPSAWSDCSDKFQPCGDTKCCKDPNFGCFRNALTGEAECREYKENDCVEVNGWKCPGTWEVCATDYGNCRDSLCCESENFACKRRRNLYGDKALASCRPTSASDSDCDGPVAHWLCPGWERCSEPMEDCFATRCCMDSDFTCYKETEHKASCLPTGRCLTEVPSGLCTEWSLTTPSSPPTTAGNAAAMRLQQEEQEKEVRLLGGVVFGITIGAVCAISLLGVAVAMLWRHLKEQERKYGKVHANDGGAIEITGLPRPFEGSTTHDTSNANALGAAGAVGIC</sequence>
<evidence type="ECO:0000313" key="3">
    <source>
        <dbReference type="EMBL" id="CAE0768060.1"/>
    </source>
</evidence>
<feature type="transmembrane region" description="Helical" evidence="1">
    <location>
        <begin position="531"/>
        <end position="558"/>
    </location>
</feature>
<evidence type="ECO:0000256" key="1">
    <source>
        <dbReference type="SAM" id="Phobius"/>
    </source>
</evidence>
<gene>
    <name evidence="3" type="ORF">PCAR00345_LOCUS20672</name>
</gene>
<dbReference type="EMBL" id="HBIZ01032448">
    <property type="protein sequence ID" value="CAE0768060.1"/>
    <property type="molecule type" value="Transcribed_RNA"/>
</dbReference>
<name>A0A7S4F1Y0_CHRCT</name>
<feature type="signal peptide" evidence="2">
    <location>
        <begin position="1"/>
        <end position="32"/>
    </location>
</feature>
<protein>
    <submittedName>
        <fullName evidence="3">Uncharacterized protein</fullName>
    </submittedName>
</protein>
<accession>A0A7S4F1Y0</accession>
<keyword evidence="1" id="KW-0472">Membrane</keyword>
<dbReference type="AlphaFoldDB" id="A0A7S4F1Y0"/>
<evidence type="ECO:0000256" key="2">
    <source>
        <dbReference type="SAM" id="SignalP"/>
    </source>
</evidence>
<proteinExistence type="predicted"/>
<keyword evidence="1" id="KW-1133">Transmembrane helix</keyword>
<organism evidence="3">
    <name type="scientific">Chrysotila carterae</name>
    <name type="common">Marine alga</name>
    <name type="synonym">Syracosphaera carterae</name>
    <dbReference type="NCBI Taxonomy" id="13221"/>
    <lineage>
        <taxon>Eukaryota</taxon>
        <taxon>Haptista</taxon>
        <taxon>Haptophyta</taxon>
        <taxon>Prymnesiophyceae</taxon>
        <taxon>Isochrysidales</taxon>
        <taxon>Isochrysidaceae</taxon>
        <taxon>Chrysotila</taxon>
    </lineage>
</organism>